<gene>
    <name evidence="7" type="ordered locus">Fbal_0121</name>
</gene>
<dbReference type="InterPro" id="IPR051533">
    <property type="entry name" value="WaaL-like"/>
</dbReference>
<keyword evidence="8" id="KW-1185">Reference proteome</keyword>
<dbReference type="EMBL" id="CP002209">
    <property type="protein sequence ID" value="ADN74335.1"/>
    <property type="molecule type" value="Genomic_DNA"/>
</dbReference>
<evidence type="ECO:0000259" key="6">
    <source>
        <dbReference type="Pfam" id="PF04932"/>
    </source>
</evidence>
<dbReference type="PANTHER" id="PTHR37422">
    <property type="entry name" value="TEICHURONIC ACID BIOSYNTHESIS PROTEIN TUAE"/>
    <property type="match status" value="1"/>
</dbReference>
<dbReference type="GeneID" id="67180364"/>
<evidence type="ECO:0000313" key="8">
    <source>
        <dbReference type="Proteomes" id="UP000006683"/>
    </source>
</evidence>
<keyword evidence="4 5" id="KW-0472">Membrane</keyword>
<dbReference type="Pfam" id="PF04932">
    <property type="entry name" value="Wzy_C"/>
    <property type="match status" value="1"/>
</dbReference>
<keyword evidence="3 5" id="KW-1133">Transmembrane helix</keyword>
<feature type="transmembrane region" description="Helical" evidence="5">
    <location>
        <begin position="232"/>
        <end position="265"/>
    </location>
</feature>
<dbReference type="InterPro" id="IPR007016">
    <property type="entry name" value="O-antigen_ligase-rel_domated"/>
</dbReference>
<feature type="transmembrane region" description="Helical" evidence="5">
    <location>
        <begin position="134"/>
        <end position="151"/>
    </location>
</feature>
<dbReference type="KEGG" id="fbl:Fbal_0121"/>
<dbReference type="eggNOG" id="COG3307">
    <property type="taxonomic scope" value="Bacteria"/>
</dbReference>
<feature type="transmembrane region" description="Helical" evidence="5">
    <location>
        <begin position="106"/>
        <end position="128"/>
    </location>
</feature>
<evidence type="ECO:0000256" key="2">
    <source>
        <dbReference type="ARBA" id="ARBA00022692"/>
    </source>
</evidence>
<dbReference type="HOGENOM" id="CLU_046411_0_0_6"/>
<dbReference type="Proteomes" id="UP000006683">
    <property type="component" value="Chromosome"/>
</dbReference>
<feature type="transmembrane region" description="Helical" evidence="5">
    <location>
        <begin position="206"/>
        <end position="223"/>
    </location>
</feature>
<feature type="transmembrane region" description="Helical" evidence="5">
    <location>
        <begin position="271"/>
        <end position="294"/>
    </location>
</feature>
<evidence type="ECO:0000256" key="1">
    <source>
        <dbReference type="ARBA" id="ARBA00004141"/>
    </source>
</evidence>
<dbReference type="GO" id="GO:0016020">
    <property type="term" value="C:membrane"/>
    <property type="evidence" value="ECO:0007669"/>
    <property type="project" value="UniProtKB-SubCell"/>
</dbReference>
<feature type="transmembrane region" description="Helical" evidence="5">
    <location>
        <begin position="163"/>
        <end position="186"/>
    </location>
</feature>
<keyword evidence="2 5" id="KW-0812">Transmembrane</keyword>
<proteinExistence type="predicted"/>
<dbReference type="STRING" id="550540.Fbal_0121"/>
<feature type="domain" description="O-antigen ligase-related" evidence="6">
    <location>
        <begin position="236"/>
        <end position="384"/>
    </location>
</feature>
<dbReference type="AlphaFoldDB" id="E1SW35"/>
<dbReference type="RefSeq" id="WP_013343641.1">
    <property type="nucleotide sequence ID" value="NC_014541.1"/>
</dbReference>
<feature type="transmembrane region" description="Helical" evidence="5">
    <location>
        <begin position="368"/>
        <end position="388"/>
    </location>
</feature>
<feature type="transmembrane region" description="Helical" evidence="5">
    <location>
        <begin position="76"/>
        <end position="94"/>
    </location>
</feature>
<sequence length="456" mass="50799">MGRLGNNLVLTTLLTGLLLATLGMLVTPYYWAAWVPAFALLLSLVVARSPHWGFLLMVATIPFGAYRKILGDRIDIAWLVAALLIVIIAIDLLVRRRQLSDARARFWPLFALFLAVNLVSVVFSPYGSVAVKDLLLWLAGCVFIALPLFLLRREDLYRHLPNVLIVSIGIGALLALLGSALGLEGLAAQKGDISRGLGGTRDPNNMGLMLLFGLPLLVHRVLYSPLKRQKSLYVALIIVSLLAVASTYSRGAVLMLMICTAQLVWHYRHRLQVRLLGVVIALVALGGAATMMTLPQSFWERQLSITDSGDKSLSRRASYLVVGWDSLADAPLLGHGPGTFPERYVRSDEAKEFSREGKSDRRFAHNSYMEVLVGSGLIGFALFLAIQYRGWQDLRFSERRWQSLGQWAQADLVASYRIMFLTLLAYLMIFSDTHHKYWLLILPVAALLRRDAERAE</sequence>
<name>E1SW35_FERBD</name>
<dbReference type="PANTHER" id="PTHR37422:SF13">
    <property type="entry name" value="LIPOPOLYSACCHARIDE BIOSYNTHESIS PROTEIN PA4999-RELATED"/>
    <property type="match status" value="1"/>
</dbReference>
<comment type="subcellular location">
    <subcellularLocation>
        <location evidence="1">Membrane</location>
        <topology evidence="1">Multi-pass membrane protein</topology>
    </subcellularLocation>
</comment>
<evidence type="ECO:0000256" key="3">
    <source>
        <dbReference type="ARBA" id="ARBA00022989"/>
    </source>
</evidence>
<protein>
    <submittedName>
        <fullName evidence="7">O-antigen polymerase</fullName>
    </submittedName>
</protein>
<dbReference type="OrthoDB" id="279138at2"/>
<organism evidence="7 8">
    <name type="scientific">Ferrimonas balearica (strain DSM 9799 / CCM 4581 / KCTC 23876 / PAT)</name>
    <dbReference type="NCBI Taxonomy" id="550540"/>
    <lineage>
        <taxon>Bacteria</taxon>
        <taxon>Pseudomonadati</taxon>
        <taxon>Pseudomonadota</taxon>
        <taxon>Gammaproteobacteria</taxon>
        <taxon>Alteromonadales</taxon>
        <taxon>Ferrimonadaceae</taxon>
        <taxon>Ferrimonas</taxon>
    </lineage>
</organism>
<feature type="transmembrane region" description="Helical" evidence="5">
    <location>
        <begin position="7"/>
        <end position="25"/>
    </location>
</feature>
<reference evidence="7 8" key="1">
    <citation type="journal article" date="2010" name="Stand. Genomic Sci.">
        <title>Complete genome sequence of Ferrimonas balearica type strain (PAT).</title>
        <authorList>
            <person name="Nolan M."/>
            <person name="Sikorski J."/>
            <person name="Davenport K."/>
            <person name="Lucas S."/>
            <person name="Glavina Del Rio T."/>
            <person name="Tice H."/>
            <person name="Cheng J."/>
            <person name="Goodwin L."/>
            <person name="Pitluck S."/>
            <person name="Liolios K."/>
            <person name="Ivanova N."/>
            <person name="Mavromatis K."/>
            <person name="Ovchinnikova G."/>
            <person name="Pati A."/>
            <person name="Chen A."/>
            <person name="Palaniappan K."/>
            <person name="Land M."/>
            <person name="Hauser L."/>
            <person name="Chang Y."/>
            <person name="Jeffries C."/>
            <person name="Tapia R."/>
            <person name="Brettin T."/>
            <person name="Detter J."/>
            <person name="Han C."/>
            <person name="Yasawong M."/>
            <person name="Rohde M."/>
            <person name="Tindall B."/>
            <person name="Goker M."/>
            <person name="Woyke T."/>
            <person name="Bristow J."/>
            <person name="Eisen J."/>
            <person name="Markowitz V."/>
            <person name="Hugenholtz P."/>
            <person name="Kyrpides N."/>
            <person name="Klenk H."/>
            <person name="Lapidus A."/>
        </authorList>
    </citation>
    <scope>NUCLEOTIDE SEQUENCE [LARGE SCALE GENOMIC DNA]</scope>
    <source>
        <strain evidence="8">DSM 9799 / CCM 4581 / KCTC 23876 / PAT</strain>
    </source>
</reference>
<accession>E1SW35</accession>
<evidence type="ECO:0000256" key="4">
    <source>
        <dbReference type="ARBA" id="ARBA00023136"/>
    </source>
</evidence>
<evidence type="ECO:0000313" key="7">
    <source>
        <dbReference type="EMBL" id="ADN74335.1"/>
    </source>
</evidence>
<feature type="transmembrane region" description="Helical" evidence="5">
    <location>
        <begin position="408"/>
        <end position="429"/>
    </location>
</feature>
<evidence type="ECO:0000256" key="5">
    <source>
        <dbReference type="SAM" id="Phobius"/>
    </source>
</evidence>